<proteinExistence type="predicted"/>
<protein>
    <submittedName>
        <fullName evidence="2">Uncharacterized protein</fullName>
    </submittedName>
</protein>
<dbReference type="AlphaFoldDB" id="A0A0S8G3R4"/>
<dbReference type="EMBL" id="LJUI01000115">
    <property type="protein sequence ID" value="KPK67637.1"/>
    <property type="molecule type" value="Genomic_DNA"/>
</dbReference>
<feature type="region of interest" description="Disordered" evidence="1">
    <location>
        <begin position="1"/>
        <end position="23"/>
    </location>
</feature>
<organism evidence="2 3">
    <name type="scientific">candidate division TA06 bacterium SM23_40</name>
    <dbReference type="NCBI Taxonomy" id="1703774"/>
    <lineage>
        <taxon>Bacteria</taxon>
        <taxon>Bacteria division TA06</taxon>
    </lineage>
</organism>
<reference evidence="2 3" key="1">
    <citation type="journal article" date="2015" name="Microbiome">
        <title>Genomic resolution of linkages in carbon, nitrogen, and sulfur cycling among widespread estuary sediment bacteria.</title>
        <authorList>
            <person name="Baker B.J."/>
            <person name="Lazar C.S."/>
            <person name="Teske A.P."/>
            <person name="Dick G.J."/>
        </authorList>
    </citation>
    <scope>NUCLEOTIDE SEQUENCE [LARGE SCALE GENOMIC DNA]</scope>
    <source>
        <strain evidence="2">SM23_40</strain>
    </source>
</reference>
<accession>A0A0S8G3R4</accession>
<feature type="region of interest" description="Disordered" evidence="1">
    <location>
        <begin position="46"/>
        <end position="76"/>
    </location>
</feature>
<evidence type="ECO:0000313" key="3">
    <source>
        <dbReference type="Proteomes" id="UP000051717"/>
    </source>
</evidence>
<sequence length="107" mass="11381">MYLRGMPQQESLEQNTSLESPLGHGLPAKAPFSFLILGLHPDVAAGSSSVSRASGDEMLAVHPDGSKPSLRVPRPCPRDVAVRGGSSVYHTVNDKMLAIDPGSDRPY</sequence>
<feature type="non-terminal residue" evidence="2">
    <location>
        <position position="107"/>
    </location>
</feature>
<evidence type="ECO:0000313" key="2">
    <source>
        <dbReference type="EMBL" id="KPK67637.1"/>
    </source>
</evidence>
<comment type="caution">
    <text evidence="2">The sequence shown here is derived from an EMBL/GenBank/DDBJ whole genome shotgun (WGS) entry which is preliminary data.</text>
</comment>
<evidence type="ECO:0000256" key="1">
    <source>
        <dbReference type="SAM" id="MobiDB-lite"/>
    </source>
</evidence>
<dbReference type="Proteomes" id="UP000051717">
    <property type="component" value="Unassembled WGS sequence"/>
</dbReference>
<name>A0A0S8G3R4_UNCT6</name>
<feature type="compositionally biased region" description="Polar residues" evidence="1">
    <location>
        <begin position="8"/>
        <end position="19"/>
    </location>
</feature>
<gene>
    <name evidence="2" type="ORF">AMJ82_10190</name>
</gene>